<proteinExistence type="inferred from homology"/>
<dbReference type="Proteomes" id="UP000186303">
    <property type="component" value="Chromosome 5"/>
</dbReference>
<dbReference type="GO" id="GO:0016787">
    <property type="term" value="F:hydrolase activity"/>
    <property type="evidence" value="ECO:0007669"/>
    <property type="project" value="UniProtKB-KW"/>
</dbReference>
<dbReference type="InterPro" id="IPR019438">
    <property type="entry name" value="Q_salvage"/>
</dbReference>
<dbReference type="VEuPathDB" id="FungiDB:MSYG_3281"/>
<gene>
    <name evidence="2" type="ORF">MSYG_3281</name>
</gene>
<comment type="similarity">
    <text evidence="1">Belongs to the QNG1 protein family.</text>
</comment>
<evidence type="ECO:0000313" key="3">
    <source>
        <dbReference type="Proteomes" id="UP000186303"/>
    </source>
</evidence>
<name>A0A1M8A912_MALS4</name>
<evidence type="ECO:0000256" key="1">
    <source>
        <dbReference type="RuleBase" id="RU365002"/>
    </source>
</evidence>
<comment type="catalytic activity">
    <reaction evidence="1">
        <text>queuosine 5'-phosphate + H2O = queuine + D-ribose 5-phosphate</text>
        <dbReference type="Rhea" id="RHEA:75387"/>
        <dbReference type="ChEBI" id="CHEBI:15377"/>
        <dbReference type="ChEBI" id="CHEBI:17433"/>
        <dbReference type="ChEBI" id="CHEBI:78346"/>
        <dbReference type="ChEBI" id="CHEBI:194371"/>
    </reaction>
    <physiologicalReaction direction="left-to-right" evidence="1">
        <dbReference type="Rhea" id="RHEA:75388"/>
    </physiologicalReaction>
</comment>
<dbReference type="AlphaFoldDB" id="A0A1M8A912"/>
<reference evidence="3" key="1">
    <citation type="journal article" date="2017" name="Nucleic Acids Res.">
        <title>Proteogenomics produces comprehensive and highly accurate protein-coding gene annotation in a complete genome assembly of Malassezia sympodialis.</title>
        <authorList>
            <person name="Zhu Y."/>
            <person name="Engstroem P.G."/>
            <person name="Tellgren-Roth C."/>
            <person name="Baudo C.D."/>
            <person name="Kennell J.C."/>
            <person name="Sun S."/>
            <person name="Billmyre R.B."/>
            <person name="Schroeder M.S."/>
            <person name="Andersson A."/>
            <person name="Holm T."/>
            <person name="Sigurgeirsson B."/>
            <person name="Wu G."/>
            <person name="Sankaranarayanan S.R."/>
            <person name="Siddharthan R."/>
            <person name="Sanyal K."/>
            <person name="Lundeberg J."/>
            <person name="Nystedt B."/>
            <person name="Boekhout T."/>
            <person name="Dawson T.L. Jr."/>
            <person name="Heitman J."/>
            <person name="Scheynius A."/>
            <person name="Lehtioe J."/>
        </authorList>
    </citation>
    <scope>NUCLEOTIDE SEQUENCE [LARGE SCALE GENOMIC DNA]</scope>
    <source>
        <strain evidence="3">ATCC 42132</strain>
    </source>
</reference>
<protein>
    <recommendedName>
        <fullName evidence="1">Queuosine 5'-phosphate N-glycosylase/hydrolase</fullName>
        <ecNumber evidence="1">3.2.2.-</ecNumber>
    </recommendedName>
    <alternativeName>
        <fullName evidence="1">Queuosine-nucleotide N-glycosylase/hydrolase</fullName>
    </alternativeName>
</protein>
<dbReference type="PANTHER" id="PTHR21314">
    <property type="entry name" value="QUEUOSINE 5'-PHOSPHATE N-GLYCOSYLASE_HYDROLASE-RELATED"/>
    <property type="match status" value="1"/>
</dbReference>
<dbReference type="OrthoDB" id="416777at2759"/>
<dbReference type="EMBL" id="LT671825">
    <property type="protein sequence ID" value="SHO78932.1"/>
    <property type="molecule type" value="Genomic_DNA"/>
</dbReference>
<sequence>MALQDVRAACADVAHGAGIRIDGGAIRTFLQMLPEDTFEALKTQHGLRFPLAFASAEDEVNFVAVLALLNAFSGYRVDFHRATGHGAYDNVRRMVLGLYLSADGDAANLSAEGLAHVTPAMLAQLLGVPTHTEAAHPTLPGVTVGVPGGPLKEPLELAASMCRETGAFLKARHMPSLGAYVLQACEAAAATDDADSAFLASITEVPAFDDTFMEGDHGVHLWKKAYFLLHALRGLLARPALPPALVHLREHYKVHRPAPLPMFVDNVVPTMLATLGILSFADCPEPALRTWQAVPQEGADKVDGPRLSRDAAYRVRAAALAAGAQIVEMAHEMARTSPDKAWLATMTEEQLDAYLWSRAKDPAFRCVPRLSERGTKMY</sequence>
<comment type="function">
    <text evidence="1">Catalyzes the hydrolysis of queuosine 5'-phosphate, releasing the nucleobase queuine (q). Is required for salvage of queuine from exogenous queuosine (Q) that is imported and then converted to queuosine 5'-phosphate intracellularly.</text>
</comment>
<dbReference type="GO" id="GO:0006400">
    <property type="term" value="P:tRNA modification"/>
    <property type="evidence" value="ECO:0007669"/>
    <property type="project" value="TreeGrafter"/>
</dbReference>
<dbReference type="PANTHER" id="PTHR21314:SF1">
    <property type="entry name" value="QUEUOSINE SALVAGE PROTEIN"/>
    <property type="match status" value="1"/>
</dbReference>
<keyword evidence="1" id="KW-0378">Hydrolase</keyword>
<keyword evidence="3" id="KW-1185">Reference proteome</keyword>
<evidence type="ECO:0000313" key="2">
    <source>
        <dbReference type="EMBL" id="SHO78932.1"/>
    </source>
</evidence>
<dbReference type="OMA" id="GQPVYCF"/>
<organism evidence="2 3">
    <name type="scientific">Malassezia sympodialis (strain ATCC 42132)</name>
    <name type="common">Atopic eczema-associated yeast</name>
    <dbReference type="NCBI Taxonomy" id="1230383"/>
    <lineage>
        <taxon>Eukaryota</taxon>
        <taxon>Fungi</taxon>
        <taxon>Dikarya</taxon>
        <taxon>Basidiomycota</taxon>
        <taxon>Ustilaginomycotina</taxon>
        <taxon>Malasseziomycetes</taxon>
        <taxon>Malasseziales</taxon>
        <taxon>Malasseziaceae</taxon>
        <taxon>Malassezia</taxon>
    </lineage>
</organism>
<dbReference type="EC" id="3.2.2.-" evidence="1"/>
<accession>A0A1M8A912</accession>